<evidence type="ECO:0000256" key="1">
    <source>
        <dbReference type="SAM" id="Phobius"/>
    </source>
</evidence>
<sequence length="696" mass="77986">MNDIARWFDRTARRQNHMVSLFASLLTGTIFAYFRYRLRYALLLDTARFLVHVIEFLILLASLGRLAALTIVVLRVGSLIVSGGWWGLLEVMRERLRVFARSGERDAAEQEIGSWLVLSMMAASVLTIVGGVALAIQLPSGHDPIGLFYAFLVIVETAVRLSVRVLHSGIYATRRIYRPFWSLLAPTGVQLAVLSVGYYLYPTAAIIVAIIASNAVGIWMTVRYTLRIYRLMGLWPKVGTAQQIFRALPRIPPWLALKTTLAGLGLRLDALVVLTILGVYRTNDRAFDLAAGVPAWRHVDTFQFFYLILPLFRGAYEGTGLFYFDFARLRHIPALRGFQLAFFRKLLLTAPFISVYFWSLATALGLMVLRDIPISFLLALLPLFVIRSVVGIYQIRFFAEGYFGTLIATIALWVALLWLVWLDPHPVSDFLEVIAAMITVLIVLINLQHYRDRQAPPLPTLLALGDWMRELGQESGPVLVGKVMIPEWIAAKQRSAAVKLMRETFEGQGHIAFRTPTTLFYYKRTSDGPTEPPPHLVLQAITGGAANRGRSLQAPMTNGRDALNRLLSDEWVPPVEQMSAVPDDPQSLSLKFRTLFTDGIVLDLQTLEGTQDMRQLEKGLLVGALPMAVNSLEDGLSVVALSGRLMTPVFQHGELRLLFLLPHDPEPALFESWMQIVRDWHVRRGNPETVGSVRGS</sequence>
<feature type="transmembrane region" description="Helical" evidence="1">
    <location>
        <begin position="112"/>
        <end position="136"/>
    </location>
</feature>
<feature type="transmembrane region" description="Helical" evidence="1">
    <location>
        <begin position="148"/>
        <end position="167"/>
    </location>
</feature>
<evidence type="ECO:0000313" key="3">
    <source>
        <dbReference type="Proteomes" id="UP000093757"/>
    </source>
</evidence>
<feature type="transmembrane region" description="Helical" evidence="1">
    <location>
        <begin position="374"/>
        <end position="395"/>
    </location>
</feature>
<feature type="transmembrane region" description="Helical" evidence="1">
    <location>
        <begin position="304"/>
        <end position="326"/>
    </location>
</feature>
<feature type="transmembrane region" description="Helical" evidence="1">
    <location>
        <begin position="67"/>
        <end position="91"/>
    </location>
</feature>
<feature type="transmembrane region" description="Helical" evidence="1">
    <location>
        <begin position="402"/>
        <end position="421"/>
    </location>
</feature>
<feature type="transmembrane region" description="Helical" evidence="1">
    <location>
        <begin position="346"/>
        <end position="368"/>
    </location>
</feature>
<feature type="transmembrane region" description="Helical" evidence="1">
    <location>
        <begin position="206"/>
        <end position="226"/>
    </location>
</feature>
<gene>
    <name evidence="2" type="ORF">A9W98_14785</name>
</gene>
<feature type="transmembrane region" description="Helical" evidence="1">
    <location>
        <begin position="17"/>
        <end position="34"/>
    </location>
</feature>
<comment type="caution">
    <text evidence="2">The sequence shown here is derived from an EMBL/GenBank/DDBJ whole genome shotgun (WGS) entry which is preliminary data.</text>
</comment>
<dbReference type="OrthoDB" id="4670956at2"/>
<dbReference type="EMBL" id="MAEM01000183">
    <property type="protein sequence ID" value="OBS02468.1"/>
    <property type="molecule type" value="Genomic_DNA"/>
</dbReference>
<evidence type="ECO:0000313" key="2">
    <source>
        <dbReference type="EMBL" id="OBS02468.1"/>
    </source>
</evidence>
<keyword evidence="1" id="KW-1133">Transmembrane helix</keyword>
<dbReference type="AlphaFoldDB" id="A0A1A6BJF7"/>
<proteinExistence type="predicted"/>
<protein>
    <submittedName>
        <fullName evidence="2">Uncharacterized protein</fullName>
    </submittedName>
</protein>
<feature type="transmembrane region" description="Helical" evidence="1">
    <location>
        <begin position="255"/>
        <end position="280"/>
    </location>
</feature>
<keyword evidence="1" id="KW-0812">Transmembrane</keyword>
<keyword evidence="1" id="KW-0472">Membrane</keyword>
<feature type="transmembrane region" description="Helical" evidence="1">
    <location>
        <begin position="427"/>
        <end position="447"/>
    </location>
</feature>
<name>A0A1A6BJF7_MYCGO</name>
<feature type="transmembrane region" description="Helical" evidence="1">
    <location>
        <begin position="179"/>
        <end position="200"/>
    </location>
</feature>
<dbReference type="Proteomes" id="UP000093757">
    <property type="component" value="Unassembled WGS sequence"/>
</dbReference>
<organism evidence="2 3">
    <name type="scientific">Mycobacterium gordonae</name>
    <dbReference type="NCBI Taxonomy" id="1778"/>
    <lineage>
        <taxon>Bacteria</taxon>
        <taxon>Bacillati</taxon>
        <taxon>Actinomycetota</taxon>
        <taxon>Actinomycetes</taxon>
        <taxon>Mycobacteriales</taxon>
        <taxon>Mycobacteriaceae</taxon>
        <taxon>Mycobacterium</taxon>
    </lineage>
</organism>
<reference evidence="2 3" key="1">
    <citation type="submission" date="2016-06" db="EMBL/GenBank/DDBJ databases">
        <authorList>
            <person name="Kjaerup R.B."/>
            <person name="Dalgaard T.S."/>
            <person name="Juul-Madsen H.R."/>
        </authorList>
    </citation>
    <scope>NUCLEOTIDE SEQUENCE [LARGE SCALE GENOMIC DNA]</scope>
    <source>
        <strain evidence="2 3">1245752.6</strain>
    </source>
</reference>
<accession>A0A1A6BJF7</accession>